<dbReference type="InterPro" id="IPR007694">
    <property type="entry name" value="DNA_helicase_DnaB-like_C"/>
</dbReference>
<evidence type="ECO:0000256" key="4">
    <source>
        <dbReference type="ARBA" id="ARBA00022741"/>
    </source>
</evidence>
<comment type="catalytic activity">
    <reaction evidence="10 11">
        <text>ATP + H2O = ADP + phosphate + H(+)</text>
        <dbReference type="Rhea" id="RHEA:13065"/>
        <dbReference type="ChEBI" id="CHEBI:15377"/>
        <dbReference type="ChEBI" id="CHEBI:15378"/>
        <dbReference type="ChEBI" id="CHEBI:30616"/>
        <dbReference type="ChEBI" id="CHEBI:43474"/>
        <dbReference type="ChEBI" id="CHEBI:456216"/>
        <dbReference type="EC" id="5.6.2.3"/>
    </reaction>
</comment>
<dbReference type="GO" id="GO:0016787">
    <property type="term" value="F:hydrolase activity"/>
    <property type="evidence" value="ECO:0007669"/>
    <property type="project" value="UniProtKB-KW"/>
</dbReference>
<keyword evidence="9" id="KW-0413">Isomerase</keyword>
<evidence type="ECO:0000256" key="5">
    <source>
        <dbReference type="ARBA" id="ARBA00022801"/>
    </source>
</evidence>
<keyword evidence="2 11" id="KW-0639">Primosome</keyword>
<evidence type="ECO:0000256" key="10">
    <source>
        <dbReference type="ARBA" id="ARBA00048954"/>
    </source>
</evidence>
<keyword evidence="6 11" id="KW-0347">Helicase</keyword>
<reference evidence="12" key="1">
    <citation type="submission" date="2020-11" db="EMBL/GenBank/DDBJ databases">
        <authorList>
            <person name="Tran Van P."/>
        </authorList>
    </citation>
    <scope>NUCLEOTIDE SEQUENCE</scope>
</reference>
<evidence type="ECO:0000256" key="6">
    <source>
        <dbReference type="ARBA" id="ARBA00022806"/>
    </source>
</evidence>
<dbReference type="EC" id="5.6.2.3" evidence="11"/>
<dbReference type="InterPro" id="IPR016136">
    <property type="entry name" value="DNA_helicase_N/primase_C"/>
</dbReference>
<dbReference type="SUPFAM" id="SSF48024">
    <property type="entry name" value="N-terminal domain of DnaB helicase"/>
    <property type="match status" value="1"/>
</dbReference>
<dbReference type="PROSITE" id="PS51199">
    <property type="entry name" value="SF4_HELICASE"/>
    <property type="match status" value="1"/>
</dbReference>
<keyword evidence="7 11" id="KW-0067">ATP-binding</keyword>
<keyword evidence="5 11" id="KW-0378">Hydrolase</keyword>
<dbReference type="GO" id="GO:0003677">
    <property type="term" value="F:DNA binding"/>
    <property type="evidence" value="ECO:0007669"/>
    <property type="project" value="UniProtKB-UniRule"/>
</dbReference>
<dbReference type="GO" id="GO:0005829">
    <property type="term" value="C:cytosol"/>
    <property type="evidence" value="ECO:0007669"/>
    <property type="project" value="TreeGrafter"/>
</dbReference>
<accession>A0A7R8ZI63</accession>
<dbReference type="GO" id="GO:0043139">
    <property type="term" value="F:5'-3' DNA helicase activity"/>
    <property type="evidence" value="ECO:0007669"/>
    <property type="project" value="UniProtKB-EC"/>
</dbReference>
<protein>
    <recommendedName>
        <fullName evidence="11">Replicative DNA helicase</fullName>
        <ecNumber evidence="11">5.6.2.3</ecNumber>
    </recommendedName>
</protein>
<evidence type="ECO:0000256" key="11">
    <source>
        <dbReference type="RuleBase" id="RU362085"/>
    </source>
</evidence>
<dbReference type="AlphaFoldDB" id="A0A7R8ZI63"/>
<dbReference type="InterPro" id="IPR007692">
    <property type="entry name" value="DNA_helicase_DnaB"/>
</dbReference>
<keyword evidence="8 11" id="KW-0238">DNA-binding</keyword>
<dbReference type="GO" id="GO:0006269">
    <property type="term" value="P:DNA replication, synthesis of primer"/>
    <property type="evidence" value="ECO:0007669"/>
    <property type="project" value="UniProtKB-UniRule"/>
</dbReference>
<dbReference type="Gene3D" id="3.40.50.300">
    <property type="entry name" value="P-loop containing nucleotide triphosphate hydrolases"/>
    <property type="match status" value="1"/>
</dbReference>
<dbReference type="OrthoDB" id="448835at2759"/>
<organism evidence="12">
    <name type="scientific">Cyprideis torosa</name>
    <dbReference type="NCBI Taxonomy" id="163714"/>
    <lineage>
        <taxon>Eukaryota</taxon>
        <taxon>Metazoa</taxon>
        <taxon>Ecdysozoa</taxon>
        <taxon>Arthropoda</taxon>
        <taxon>Crustacea</taxon>
        <taxon>Oligostraca</taxon>
        <taxon>Ostracoda</taxon>
        <taxon>Podocopa</taxon>
        <taxon>Podocopida</taxon>
        <taxon>Cytherocopina</taxon>
        <taxon>Cytheroidea</taxon>
        <taxon>Cytherideidae</taxon>
        <taxon>Cyprideis</taxon>
    </lineage>
</organism>
<gene>
    <name evidence="12" type="ORF">CTOB1V02_LOCUS2635</name>
</gene>
<sequence>MAETYESLKTPPHSIDAEQSVLGGLMLDAEQWPVVAALVQEADFYRQDHRLIFRSIAALRDDPARPGIDILTLSDWLKSRNSLDDAGGLAYLGTIAKDVPSAANIRAYAEIVREKSLKRQLIAVASAAVDAGYGDDAVPTAKQLEKLDAQLMRLAEAVRRKSMLVKRIGPAVKEELTALERRSKDYIENGVALMGESTSFAELDGMLSGLRDGEMTVLAARPSMGKSALEGDLALAVARDCQKAGSGGVLEINFEMPVAMMTQRHISRQSGVELSRIMKSWNLTDDDWPKLASGVTPFNRMPLYMLFGPEQGISTVAEVRAIALAQHKQLLKETGRGLRLLTVDYLQLMVQDSSNATAEVEAISRSLKKLAGELSCPVVVLSQLNRSLESRPNKRPVMADLRQSGAIEQDADTIVFIYRDVVYNPETAEPSRAEIIVAKQRNGPIGTVSLEFDAARTRFLDFVPDVYGADYLGGGE</sequence>
<dbReference type="Pfam" id="PF03796">
    <property type="entry name" value="DnaB_C"/>
    <property type="match status" value="1"/>
</dbReference>
<comment type="function">
    <text evidence="11">The main replicative DNA helicase, it participates in initiation and elongation during chromosome replication. Travels ahead of the DNA replisome, separating dsDNA into templates for DNA synthesis. A processive ATP-dependent 5'-3' DNA helicase it has DNA-dependent ATPase activity.</text>
</comment>
<evidence type="ECO:0000256" key="3">
    <source>
        <dbReference type="ARBA" id="ARBA00022705"/>
    </source>
</evidence>
<dbReference type="NCBIfam" id="TIGR00665">
    <property type="entry name" value="DnaB"/>
    <property type="match status" value="1"/>
</dbReference>
<dbReference type="PANTHER" id="PTHR30153:SF2">
    <property type="entry name" value="REPLICATIVE DNA HELICASE"/>
    <property type="match status" value="1"/>
</dbReference>
<evidence type="ECO:0000256" key="1">
    <source>
        <dbReference type="ARBA" id="ARBA00008428"/>
    </source>
</evidence>
<dbReference type="SUPFAM" id="SSF52540">
    <property type="entry name" value="P-loop containing nucleoside triphosphate hydrolases"/>
    <property type="match status" value="1"/>
</dbReference>
<evidence type="ECO:0000256" key="8">
    <source>
        <dbReference type="ARBA" id="ARBA00023125"/>
    </source>
</evidence>
<dbReference type="EMBL" id="OB660418">
    <property type="protein sequence ID" value="CAD7224680.1"/>
    <property type="molecule type" value="Genomic_DNA"/>
</dbReference>
<dbReference type="PANTHER" id="PTHR30153">
    <property type="entry name" value="REPLICATIVE DNA HELICASE DNAB"/>
    <property type="match status" value="1"/>
</dbReference>
<proteinExistence type="inferred from homology"/>
<keyword evidence="4 11" id="KW-0547">Nucleotide-binding</keyword>
<comment type="similarity">
    <text evidence="1 11">Belongs to the helicase family. DnaB subfamily.</text>
</comment>
<dbReference type="InterPro" id="IPR007693">
    <property type="entry name" value="DNA_helicase_DnaB-like_N"/>
</dbReference>
<evidence type="ECO:0000256" key="9">
    <source>
        <dbReference type="ARBA" id="ARBA00023235"/>
    </source>
</evidence>
<keyword evidence="3 11" id="KW-0235">DNA replication</keyword>
<evidence type="ECO:0000256" key="7">
    <source>
        <dbReference type="ARBA" id="ARBA00022840"/>
    </source>
</evidence>
<dbReference type="Pfam" id="PF00772">
    <property type="entry name" value="DnaB"/>
    <property type="match status" value="1"/>
</dbReference>
<dbReference type="InterPro" id="IPR036185">
    <property type="entry name" value="DNA_heli_DnaB-like_N_sf"/>
</dbReference>
<dbReference type="GO" id="GO:0005524">
    <property type="term" value="F:ATP binding"/>
    <property type="evidence" value="ECO:0007669"/>
    <property type="project" value="UniProtKB-UniRule"/>
</dbReference>
<evidence type="ECO:0000313" key="12">
    <source>
        <dbReference type="EMBL" id="CAD7224680.1"/>
    </source>
</evidence>
<dbReference type="InterPro" id="IPR027417">
    <property type="entry name" value="P-loop_NTPase"/>
</dbReference>
<dbReference type="CDD" id="cd00984">
    <property type="entry name" value="DnaB_C"/>
    <property type="match status" value="1"/>
</dbReference>
<evidence type="ECO:0000256" key="2">
    <source>
        <dbReference type="ARBA" id="ARBA00022515"/>
    </source>
</evidence>
<name>A0A7R8ZI63_9CRUS</name>
<dbReference type="Gene3D" id="1.10.860.10">
    <property type="entry name" value="DNAb Helicase, Chain A"/>
    <property type="match status" value="1"/>
</dbReference>